<accession>A0A2V5LDL6</accession>
<dbReference type="Gene3D" id="6.10.140.530">
    <property type="match status" value="1"/>
</dbReference>
<dbReference type="AlphaFoldDB" id="A0A2V5LDL6"/>
<name>A0A2V5LDL6_9MICC</name>
<dbReference type="OrthoDB" id="4954837at2"/>
<sequence length="127" mass="14522">MREIATWCHQHDTTVRLHLQVRDKYQPDLRTMHETALAARGNDRPTTGWRRRHAEAVDFVDDHGRLPDTNSSIIAEQSLAGWITVQQLAANRGELSTAKRILMGDLPGWDASPRQALLDENWRARFG</sequence>
<organism evidence="1 2">
    <name type="scientific">Arthrobacter livingstonensis</name>
    <dbReference type="NCBI Taxonomy" id="670078"/>
    <lineage>
        <taxon>Bacteria</taxon>
        <taxon>Bacillati</taxon>
        <taxon>Actinomycetota</taxon>
        <taxon>Actinomycetes</taxon>
        <taxon>Micrococcales</taxon>
        <taxon>Micrococcaceae</taxon>
        <taxon>Arthrobacter</taxon>
    </lineage>
</organism>
<proteinExistence type="predicted"/>
<gene>
    <name evidence="1" type="ORF">CVV68_01625</name>
</gene>
<evidence type="ECO:0000313" key="2">
    <source>
        <dbReference type="Proteomes" id="UP000247832"/>
    </source>
</evidence>
<comment type="caution">
    <text evidence="1">The sequence shown here is derived from an EMBL/GenBank/DDBJ whole genome shotgun (WGS) entry which is preliminary data.</text>
</comment>
<evidence type="ECO:0000313" key="1">
    <source>
        <dbReference type="EMBL" id="PYI69831.1"/>
    </source>
</evidence>
<protein>
    <recommendedName>
        <fullName evidence="3">Helicase-associated domain-containing protein</fullName>
    </recommendedName>
</protein>
<dbReference type="EMBL" id="QJVD01000001">
    <property type="protein sequence ID" value="PYI69831.1"/>
    <property type="molecule type" value="Genomic_DNA"/>
</dbReference>
<dbReference type="RefSeq" id="WP_110499255.1">
    <property type="nucleotide sequence ID" value="NZ_QJVD01000001.1"/>
</dbReference>
<dbReference type="Proteomes" id="UP000247832">
    <property type="component" value="Unassembled WGS sequence"/>
</dbReference>
<keyword evidence="2" id="KW-1185">Reference proteome</keyword>
<reference evidence="1 2" key="1">
    <citation type="submission" date="2018-05" db="EMBL/GenBank/DDBJ databases">
        <title>Genetic diversity of glacier-inhabiting Cryobacterium bacteria in China and description of Cryobacterium mengkeensis sp. nov. and Arthrobacter glacialis sp. nov.</title>
        <authorList>
            <person name="Liu Q."/>
            <person name="Xin Y.-H."/>
        </authorList>
    </citation>
    <scope>NUCLEOTIDE SEQUENCE [LARGE SCALE GENOMIC DNA]</scope>
    <source>
        <strain evidence="1 2">LI2</strain>
    </source>
</reference>
<evidence type="ECO:0008006" key="3">
    <source>
        <dbReference type="Google" id="ProtNLM"/>
    </source>
</evidence>